<accession>H8ZEC2</accession>
<feature type="compositionally biased region" description="Polar residues" evidence="1">
    <location>
        <begin position="169"/>
        <end position="178"/>
    </location>
</feature>
<gene>
    <name evidence="3" type="ORF">NERG_01943</name>
</gene>
<organism evidence="3">
    <name type="scientific">Nematocida ausubeli (strain ATCC PRA-371 / ERTm2)</name>
    <name type="common">Nematode killer fungus</name>
    <dbReference type="NCBI Taxonomy" id="1913371"/>
    <lineage>
        <taxon>Eukaryota</taxon>
        <taxon>Fungi</taxon>
        <taxon>Fungi incertae sedis</taxon>
        <taxon>Microsporidia</taxon>
        <taxon>Nematocida</taxon>
    </lineage>
</organism>
<dbReference type="HOGENOM" id="CLU_054424_0_0_1"/>
<feature type="chain" id="PRO_5003617836" evidence="2">
    <location>
        <begin position="24"/>
        <end position="309"/>
    </location>
</feature>
<feature type="region of interest" description="Disordered" evidence="1">
    <location>
        <begin position="131"/>
        <end position="186"/>
    </location>
</feature>
<feature type="compositionally biased region" description="Polar residues" evidence="1">
    <location>
        <begin position="92"/>
        <end position="109"/>
    </location>
</feature>
<sequence length="309" mass="34047">MAKNNFSKKNLLYILFIVSSMHSFQIACTPWHKKFFSLLKPTKPKPSSGSGMQVNNDSEKVNTNSNSSAPPPRIELNKNSNPPTPTPRNDLDANSNFEVSNESSIQAPQDPSLKDNSVFLKEIDEALGPLFNISKQMKPSSKNPPTPIPRKKFNTKEIPTPIPRKDLDANSNPSTLASQKDDDTEDRTTLLKEISDLFDTCCMDFDLNTEETPTSTPHKDLNANSNLEVSKESSTQALQDSSLKDSSKKVNQKAKAPAPPRPRNLDIDNTSGSSNNSSTSPSHNLPNKPPVPPRPKNLNRDNTSVISKK</sequence>
<name>H8ZEC2_NEMA1</name>
<dbReference type="AlphaFoldDB" id="H8ZEC2"/>
<feature type="compositionally biased region" description="Polar residues" evidence="1">
    <location>
        <begin position="45"/>
        <end position="68"/>
    </location>
</feature>
<evidence type="ECO:0000256" key="2">
    <source>
        <dbReference type="SAM" id="SignalP"/>
    </source>
</evidence>
<protein>
    <submittedName>
        <fullName evidence="3">Uncharacterized protein</fullName>
    </submittedName>
</protein>
<feature type="region of interest" description="Disordered" evidence="1">
    <location>
        <begin position="42"/>
        <end position="112"/>
    </location>
</feature>
<dbReference type="EMBL" id="JH604637">
    <property type="protein sequence ID" value="EHY64887.1"/>
    <property type="molecule type" value="Genomic_DNA"/>
</dbReference>
<evidence type="ECO:0000256" key="1">
    <source>
        <dbReference type="SAM" id="MobiDB-lite"/>
    </source>
</evidence>
<feature type="compositionally biased region" description="Low complexity" evidence="1">
    <location>
        <begin position="269"/>
        <end position="286"/>
    </location>
</feature>
<keyword evidence="2" id="KW-0732">Signal</keyword>
<feature type="signal peptide" evidence="2">
    <location>
        <begin position="1"/>
        <end position="23"/>
    </location>
</feature>
<evidence type="ECO:0000313" key="3">
    <source>
        <dbReference type="EMBL" id="EHY64887.1"/>
    </source>
</evidence>
<feature type="compositionally biased region" description="Polar residues" evidence="1">
    <location>
        <begin position="227"/>
        <end position="239"/>
    </location>
</feature>
<dbReference type="Proteomes" id="UP000005622">
    <property type="component" value="Unassembled WGS sequence"/>
</dbReference>
<feature type="region of interest" description="Disordered" evidence="1">
    <location>
        <begin position="227"/>
        <end position="309"/>
    </location>
</feature>
<reference evidence="3" key="1">
    <citation type="submission" date="2011-03" db="EMBL/GenBank/DDBJ databases">
        <title>The Genome Sequence of Nematocida sp1 strain ERTm2.</title>
        <authorList>
            <consortium name="The Broad Institute Genome Sequencing Platform"/>
            <consortium name="The Broad Institute Genome Sequencing Center for Infectious Disease"/>
            <person name="Cuomo C."/>
            <person name="Troemel E."/>
            <person name="Young S.K."/>
            <person name="Zeng Q."/>
            <person name="Gargeya S."/>
            <person name="Fitzgerald M."/>
            <person name="Haas B."/>
            <person name="Abouelleil A."/>
            <person name="Alvarado L."/>
            <person name="Arachchi H.M."/>
            <person name="Berlin A."/>
            <person name="Brown A."/>
            <person name="Chapman S.B."/>
            <person name="Chen Z."/>
            <person name="Dunbar C."/>
            <person name="Freedman E."/>
            <person name="Gearin G."/>
            <person name="Gellesch M."/>
            <person name="Goldberg J."/>
            <person name="Griggs A."/>
            <person name="Gujja S."/>
            <person name="Heilman E.R."/>
            <person name="Heiman D."/>
            <person name="Howarth C."/>
            <person name="Larson L."/>
            <person name="Lui A."/>
            <person name="MacDonald P.J.P."/>
            <person name="Mehta T."/>
            <person name="Montmayeur A."/>
            <person name="Murphy C."/>
            <person name="Neiman D."/>
            <person name="Pearson M."/>
            <person name="Priest M."/>
            <person name="Roberts A."/>
            <person name="Saif S."/>
            <person name="Shea T."/>
            <person name="Shenoy N."/>
            <person name="Sisk P."/>
            <person name="Stolte C."/>
            <person name="Sykes S."/>
            <person name="White J."/>
            <person name="Yandava C."/>
            <person name="Wortman J."/>
            <person name="Nusbaum C."/>
            <person name="Birren B."/>
        </authorList>
    </citation>
    <scope>NUCLEOTIDE SEQUENCE</scope>
    <source>
        <strain evidence="3">ERTm2</strain>
    </source>
</reference>
<proteinExistence type="predicted"/>